<dbReference type="Proteomes" id="UP000198942">
    <property type="component" value="Unassembled WGS sequence"/>
</dbReference>
<organism evidence="2 3">
    <name type="scientific">Mucilaginibacter gossypiicola</name>
    <dbReference type="NCBI Taxonomy" id="551995"/>
    <lineage>
        <taxon>Bacteria</taxon>
        <taxon>Pseudomonadati</taxon>
        <taxon>Bacteroidota</taxon>
        <taxon>Sphingobacteriia</taxon>
        <taxon>Sphingobacteriales</taxon>
        <taxon>Sphingobacteriaceae</taxon>
        <taxon>Mucilaginibacter</taxon>
    </lineage>
</organism>
<feature type="transmembrane region" description="Helical" evidence="1">
    <location>
        <begin position="40"/>
        <end position="63"/>
    </location>
</feature>
<keyword evidence="1" id="KW-0472">Membrane</keyword>
<dbReference type="EMBL" id="FOCL01000016">
    <property type="protein sequence ID" value="SEO92316.1"/>
    <property type="molecule type" value="Genomic_DNA"/>
</dbReference>
<evidence type="ECO:0000256" key="1">
    <source>
        <dbReference type="SAM" id="Phobius"/>
    </source>
</evidence>
<dbReference type="RefSeq" id="WP_091220440.1">
    <property type="nucleotide sequence ID" value="NZ_FOCL01000016.1"/>
</dbReference>
<feature type="transmembrane region" description="Helical" evidence="1">
    <location>
        <begin position="138"/>
        <end position="157"/>
    </location>
</feature>
<evidence type="ECO:0000313" key="3">
    <source>
        <dbReference type="Proteomes" id="UP000198942"/>
    </source>
</evidence>
<dbReference type="AlphaFoldDB" id="A0A1H8TNA6"/>
<gene>
    <name evidence="2" type="ORF">SAMN05192574_11665</name>
</gene>
<sequence length="172" mass="19427">MKPKQIVIELLIVVTTIATTWLTLKLLTNKTIIDVQLHDSYFIMAPSTLILPISSLLLTLIYLIKEGLAGYKRRFQNLILVTSNFLLLVWLYPLSIFIKNLPQPGWTVPPSLSALPKATPDIESRLKDYSLIVKNVKLYTPVVVIVFMLILVAATFVTGKNWNAKPHEQNSN</sequence>
<keyword evidence="3" id="KW-1185">Reference proteome</keyword>
<evidence type="ECO:0000313" key="2">
    <source>
        <dbReference type="EMBL" id="SEO92316.1"/>
    </source>
</evidence>
<dbReference type="OrthoDB" id="767369at2"/>
<name>A0A1H8TNA6_9SPHI</name>
<protein>
    <submittedName>
        <fullName evidence="2">Uncharacterized protein</fullName>
    </submittedName>
</protein>
<feature type="transmembrane region" description="Helical" evidence="1">
    <location>
        <begin position="75"/>
        <end position="98"/>
    </location>
</feature>
<accession>A0A1H8TNA6</accession>
<proteinExistence type="predicted"/>
<keyword evidence="1" id="KW-1133">Transmembrane helix</keyword>
<reference evidence="3" key="1">
    <citation type="submission" date="2016-10" db="EMBL/GenBank/DDBJ databases">
        <authorList>
            <person name="Varghese N."/>
            <person name="Submissions S."/>
        </authorList>
    </citation>
    <scope>NUCLEOTIDE SEQUENCE [LARGE SCALE GENOMIC DNA]</scope>
    <source>
        <strain evidence="3">Gh-48</strain>
    </source>
</reference>
<dbReference type="STRING" id="551995.SAMN05192574_11665"/>
<keyword evidence="1" id="KW-0812">Transmembrane</keyword>
<feature type="transmembrane region" description="Helical" evidence="1">
    <location>
        <begin position="7"/>
        <end position="28"/>
    </location>
</feature>